<accession>A0A8J2UGP2</accession>
<feature type="transmembrane region" description="Helical" evidence="9">
    <location>
        <begin position="237"/>
        <end position="259"/>
    </location>
</feature>
<evidence type="ECO:0000256" key="5">
    <source>
        <dbReference type="ARBA" id="ARBA00022741"/>
    </source>
</evidence>
<dbReference type="InterPro" id="IPR011712">
    <property type="entry name" value="Sig_transdc_His_kin_sub3_dim/P"/>
</dbReference>
<proteinExistence type="predicted"/>
<comment type="caution">
    <text evidence="12">The sequence shown here is derived from an EMBL/GenBank/DDBJ whole genome shotgun (WGS) entry which is preliminary data.</text>
</comment>
<feature type="transmembrane region" description="Helical" evidence="9">
    <location>
        <begin position="328"/>
        <end position="352"/>
    </location>
</feature>
<evidence type="ECO:0000256" key="2">
    <source>
        <dbReference type="ARBA" id="ARBA00012438"/>
    </source>
</evidence>
<dbReference type="PANTHER" id="PTHR24421">
    <property type="entry name" value="NITRATE/NITRITE SENSOR PROTEIN NARX-RELATED"/>
    <property type="match status" value="1"/>
</dbReference>
<evidence type="ECO:0000256" key="1">
    <source>
        <dbReference type="ARBA" id="ARBA00000085"/>
    </source>
</evidence>
<dbReference type="InterPro" id="IPR036890">
    <property type="entry name" value="HATPase_C_sf"/>
</dbReference>
<feature type="chain" id="PRO_5035239134" description="histidine kinase" evidence="10">
    <location>
        <begin position="18"/>
        <end position="619"/>
    </location>
</feature>
<evidence type="ECO:0000256" key="9">
    <source>
        <dbReference type="SAM" id="Phobius"/>
    </source>
</evidence>
<keyword evidence="9" id="KW-1133">Transmembrane helix</keyword>
<sequence>MKPALLLLLAWLSLASARGQKAVNNLAAADGLSLDTSICMVDSAIVAFPDLLAQLDRAPRAHNFWIRTLLRNTSDSTLVLSLGYGGVDYIDIWVDSIHLAGGNMRRTPAGSTYLQRQAGVLPLRLSPHSSNTLTVRIRQRTDEYNFDGLTLYDGASLNAAFVHNLPADNSFVIIQMLFQGFMICQLIYMFLQWLIVRRKEYLYYFLYMVVLALYFLSKQEQLFGVDILFTRWPPLKVYLSKTLLLLANFLYFRFIRAFLEIPRDYPRLNRWMIGIEQFLLVYAVVDLIFIVSTFNRPVQTQLYSVISGILFLFSIGFMIYMYRRQKTLVFYIISGSLFVATGHILGLVFSYLEVNRHIDLGVPDIFVFPQAGIVLEVLFFTAGLSYKSRLTEQEKLSSQQRLIEQLKANELLQLRMQHIRNKIAQDLHDDIGSTLSSISILSELALREKSSSQTMETMNEIKDSSLMLMDRMDDIVWSISPRNDSLENLLIRIRHFATTLFEAKGIDYTIDIQKNIHEVQLPMDHRQHIYLILKEAINNLVKYSDATQALLEVRFDREHLTLCVRDNGRGFDAGASFTGNGISGMRRRAEGMNARVAIASVPGQGTTIRLEVDIGAKIR</sequence>
<feature type="transmembrane region" description="Helical" evidence="9">
    <location>
        <begin position="171"/>
        <end position="194"/>
    </location>
</feature>
<dbReference type="GO" id="GO:0016020">
    <property type="term" value="C:membrane"/>
    <property type="evidence" value="ECO:0007669"/>
    <property type="project" value="InterPro"/>
</dbReference>
<dbReference type="Pfam" id="PF07695">
    <property type="entry name" value="7TMR-DISM_7TM"/>
    <property type="match status" value="1"/>
</dbReference>
<dbReference type="InterPro" id="IPR003594">
    <property type="entry name" value="HATPase_dom"/>
</dbReference>
<evidence type="ECO:0000313" key="13">
    <source>
        <dbReference type="Proteomes" id="UP000607559"/>
    </source>
</evidence>
<dbReference type="SUPFAM" id="SSF55874">
    <property type="entry name" value="ATPase domain of HSP90 chaperone/DNA topoisomerase II/histidine kinase"/>
    <property type="match status" value="1"/>
</dbReference>
<evidence type="ECO:0000313" key="12">
    <source>
        <dbReference type="EMBL" id="GGB14345.1"/>
    </source>
</evidence>
<dbReference type="CDD" id="cd16917">
    <property type="entry name" value="HATPase_UhpB-NarQ-NarX-like"/>
    <property type="match status" value="1"/>
</dbReference>
<dbReference type="PROSITE" id="PS50109">
    <property type="entry name" value="HIS_KIN"/>
    <property type="match status" value="1"/>
</dbReference>
<dbReference type="SMART" id="SM00387">
    <property type="entry name" value="HATPase_c"/>
    <property type="match status" value="1"/>
</dbReference>
<dbReference type="AlphaFoldDB" id="A0A8J2UGP2"/>
<dbReference type="PANTHER" id="PTHR24421:SF10">
    <property type="entry name" value="NITRATE_NITRITE SENSOR PROTEIN NARQ"/>
    <property type="match status" value="1"/>
</dbReference>
<keyword evidence="6" id="KW-0418">Kinase</keyword>
<comment type="catalytic activity">
    <reaction evidence="1">
        <text>ATP + protein L-histidine = ADP + protein N-phospho-L-histidine.</text>
        <dbReference type="EC" id="2.7.13.3"/>
    </reaction>
</comment>
<evidence type="ECO:0000256" key="10">
    <source>
        <dbReference type="SAM" id="SignalP"/>
    </source>
</evidence>
<evidence type="ECO:0000256" key="3">
    <source>
        <dbReference type="ARBA" id="ARBA00022553"/>
    </source>
</evidence>
<gene>
    <name evidence="12" type="ORF">GCM10011511_42680</name>
</gene>
<dbReference type="GO" id="GO:0005524">
    <property type="term" value="F:ATP binding"/>
    <property type="evidence" value="ECO:0007669"/>
    <property type="project" value="UniProtKB-KW"/>
</dbReference>
<feature type="signal peptide" evidence="10">
    <location>
        <begin position="1"/>
        <end position="17"/>
    </location>
</feature>
<organism evidence="12 13">
    <name type="scientific">Puia dinghuensis</name>
    <dbReference type="NCBI Taxonomy" id="1792502"/>
    <lineage>
        <taxon>Bacteria</taxon>
        <taxon>Pseudomonadati</taxon>
        <taxon>Bacteroidota</taxon>
        <taxon>Chitinophagia</taxon>
        <taxon>Chitinophagales</taxon>
        <taxon>Chitinophagaceae</taxon>
        <taxon>Puia</taxon>
    </lineage>
</organism>
<evidence type="ECO:0000259" key="11">
    <source>
        <dbReference type="PROSITE" id="PS50109"/>
    </source>
</evidence>
<keyword evidence="13" id="KW-1185">Reference proteome</keyword>
<dbReference type="Pfam" id="PF07730">
    <property type="entry name" value="HisKA_3"/>
    <property type="match status" value="1"/>
</dbReference>
<evidence type="ECO:0000256" key="4">
    <source>
        <dbReference type="ARBA" id="ARBA00022679"/>
    </source>
</evidence>
<feature type="transmembrane region" description="Helical" evidence="9">
    <location>
        <begin position="201"/>
        <end position="217"/>
    </location>
</feature>
<evidence type="ECO:0000256" key="7">
    <source>
        <dbReference type="ARBA" id="ARBA00022840"/>
    </source>
</evidence>
<feature type="transmembrane region" description="Helical" evidence="9">
    <location>
        <begin position="367"/>
        <end position="386"/>
    </location>
</feature>
<dbReference type="InterPro" id="IPR005467">
    <property type="entry name" value="His_kinase_dom"/>
</dbReference>
<reference evidence="12" key="2">
    <citation type="submission" date="2020-09" db="EMBL/GenBank/DDBJ databases">
        <authorList>
            <person name="Sun Q."/>
            <person name="Zhou Y."/>
        </authorList>
    </citation>
    <scope>NUCLEOTIDE SEQUENCE</scope>
    <source>
        <strain evidence="12">CGMCC 1.15448</strain>
    </source>
</reference>
<name>A0A8J2UGP2_9BACT</name>
<keyword evidence="3" id="KW-0597">Phosphoprotein</keyword>
<dbReference type="InterPro" id="IPR011623">
    <property type="entry name" value="7TMR_DISM_rcpt_extracell_dom1"/>
</dbReference>
<keyword evidence="4" id="KW-0808">Transferase</keyword>
<keyword evidence="5" id="KW-0547">Nucleotide-binding</keyword>
<keyword evidence="10" id="KW-0732">Signal</keyword>
<feature type="domain" description="Histidine kinase" evidence="11">
    <location>
        <begin position="426"/>
        <end position="616"/>
    </location>
</feature>
<dbReference type="EC" id="2.7.13.3" evidence="2"/>
<dbReference type="InterPro" id="IPR050482">
    <property type="entry name" value="Sensor_HK_TwoCompSys"/>
</dbReference>
<dbReference type="GO" id="GO:0046983">
    <property type="term" value="F:protein dimerization activity"/>
    <property type="evidence" value="ECO:0007669"/>
    <property type="project" value="InterPro"/>
</dbReference>
<dbReference type="RefSeq" id="WP_188935544.1">
    <property type="nucleotide sequence ID" value="NZ_BMJC01000004.1"/>
</dbReference>
<dbReference type="Proteomes" id="UP000607559">
    <property type="component" value="Unassembled WGS sequence"/>
</dbReference>
<dbReference type="Pfam" id="PF02518">
    <property type="entry name" value="HATPase_c"/>
    <property type="match status" value="1"/>
</dbReference>
<keyword evidence="9" id="KW-0812">Transmembrane</keyword>
<reference evidence="12" key="1">
    <citation type="journal article" date="2014" name="Int. J. Syst. Evol. Microbiol.">
        <title>Complete genome sequence of Corynebacterium casei LMG S-19264T (=DSM 44701T), isolated from a smear-ripened cheese.</title>
        <authorList>
            <consortium name="US DOE Joint Genome Institute (JGI-PGF)"/>
            <person name="Walter F."/>
            <person name="Albersmeier A."/>
            <person name="Kalinowski J."/>
            <person name="Ruckert C."/>
        </authorList>
    </citation>
    <scope>NUCLEOTIDE SEQUENCE</scope>
    <source>
        <strain evidence="12">CGMCC 1.15448</strain>
    </source>
</reference>
<keyword evidence="9" id="KW-0472">Membrane</keyword>
<dbReference type="Gene3D" id="1.20.5.1930">
    <property type="match status" value="1"/>
</dbReference>
<dbReference type="EMBL" id="BMJC01000004">
    <property type="protein sequence ID" value="GGB14345.1"/>
    <property type="molecule type" value="Genomic_DNA"/>
</dbReference>
<dbReference type="InterPro" id="IPR011622">
    <property type="entry name" value="7TMR_DISM_rcpt_extracell_dom2"/>
</dbReference>
<dbReference type="Pfam" id="PF07696">
    <property type="entry name" value="7TMR-DISMED2"/>
    <property type="match status" value="1"/>
</dbReference>
<keyword evidence="8" id="KW-0902">Two-component regulatory system</keyword>
<feature type="transmembrane region" description="Helical" evidence="9">
    <location>
        <begin position="302"/>
        <end position="321"/>
    </location>
</feature>
<evidence type="ECO:0000256" key="6">
    <source>
        <dbReference type="ARBA" id="ARBA00022777"/>
    </source>
</evidence>
<protein>
    <recommendedName>
        <fullName evidence="2">histidine kinase</fullName>
        <ecNumber evidence="2">2.7.13.3</ecNumber>
    </recommendedName>
</protein>
<evidence type="ECO:0000256" key="8">
    <source>
        <dbReference type="ARBA" id="ARBA00023012"/>
    </source>
</evidence>
<feature type="transmembrane region" description="Helical" evidence="9">
    <location>
        <begin position="271"/>
        <end position="290"/>
    </location>
</feature>
<dbReference type="Gene3D" id="3.30.565.10">
    <property type="entry name" value="Histidine kinase-like ATPase, C-terminal domain"/>
    <property type="match status" value="1"/>
</dbReference>
<dbReference type="GO" id="GO:0000155">
    <property type="term" value="F:phosphorelay sensor kinase activity"/>
    <property type="evidence" value="ECO:0007669"/>
    <property type="project" value="InterPro"/>
</dbReference>
<keyword evidence="7" id="KW-0067">ATP-binding</keyword>